<keyword evidence="1" id="KW-1133">Transmembrane helix</keyword>
<evidence type="ECO:0000313" key="2">
    <source>
        <dbReference type="EMBL" id="RKD86380.1"/>
    </source>
</evidence>
<comment type="caution">
    <text evidence="2">The sequence shown here is derived from an EMBL/GenBank/DDBJ whole genome shotgun (WGS) entry which is preliminary data.</text>
</comment>
<dbReference type="EMBL" id="RAPN01000004">
    <property type="protein sequence ID" value="RKD86380.1"/>
    <property type="molecule type" value="Genomic_DNA"/>
</dbReference>
<keyword evidence="1" id="KW-0472">Membrane</keyword>
<sequence length="166" mass="18250">MNNSKDSFSNLQLTFLLLLRFSVGWHILYEGLAKALSPQWSSLVFLQQTRGLFTGMSDWIVSNPVVLNLVDFLNTWGLISIGLGVVLGLFFRGAVISGATILLFYFLCNPPLIGSGYSSPVDGNNLLIDETLIEALSLCVLALFPTNRIFGLDAFTSKLKTLKNTK</sequence>
<feature type="transmembrane region" description="Helical" evidence="1">
    <location>
        <begin position="76"/>
        <end position="107"/>
    </location>
</feature>
<reference evidence="2 3" key="1">
    <citation type="submission" date="2018-09" db="EMBL/GenBank/DDBJ databases">
        <title>Genomic Encyclopedia of Archaeal and Bacterial Type Strains, Phase II (KMG-II): from individual species to whole genera.</title>
        <authorList>
            <person name="Goeker M."/>
        </authorList>
    </citation>
    <scope>NUCLEOTIDE SEQUENCE [LARGE SCALE GENOMIC DNA]</scope>
    <source>
        <strain evidence="2 3">DSM 27148</strain>
    </source>
</reference>
<evidence type="ECO:0000256" key="1">
    <source>
        <dbReference type="SAM" id="Phobius"/>
    </source>
</evidence>
<accession>A0A419VW46</accession>
<organism evidence="2 3">
    <name type="scientific">Mangrovibacterium diazotrophicum</name>
    <dbReference type="NCBI Taxonomy" id="1261403"/>
    <lineage>
        <taxon>Bacteria</taxon>
        <taxon>Pseudomonadati</taxon>
        <taxon>Bacteroidota</taxon>
        <taxon>Bacteroidia</taxon>
        <taxon>Marinilabiliales</taxon>
        <taxon>Prolixibacteraceae</taxon>
        <taxon>Mangrovibacterium</taxon>
    </lineage>
</organism>
<gene>
    <name evidence="2" type="ORF">BC643_4071</name>
</gene>
<keyword evidence="1" id="KW-0812">Transmembrane</keyword>
<keyword evidence="3" id="KW-1185">Reference proteome</keyword>
<dbReference type="OrthoDB" id="1429638at2"/>
<proteinExistence type="predicted"/>
<evidence type="ECO:0000313" key="3">
    <source>
        <dbReference type="Proteomes" id="UP000283387"/>
    </source>
</evidence>
<protein>
    <submittedName>
        <fullName evidence="2">Thiosulfate dehydrogenase [quinone] large subunit</fullName>
    </submittedName>
</protein>
<dbReference type="Proteomes" id="UP000283387">
    <property type="component" value="Unassembled WGS sequence"/>
</dbReference>
<name>A0A419VW46_9BACT</name>
<dbReference type="AlphaFoldDB" id="A0A419VW46"/>
<dbReference type="RefSeq" id="WP_120275078.1">
    <property type="nucleotide sequence ID" value="NZ_RAPN01000004.1"/>
</dbReference>